<gene>
    <name evidence="3" type="ORF">BLS_009653</name>
    <name evidence="2" type="ORF">EG328_009617</name>
</gene>
<dbReference type="EMBL" id="WNWS01000059">
    <property type="protein sequence ID" value="KAE9983660.1"/>
    <property type="molecule type" value="Genomic_DNA"/>
</dbReference>
<dbReference type="AlphaFoldDB" id="A0A8H3V7U1"/>
<organism evidence="2 4">
    <name type="scientific">Venturia inaequalis</name>
    <name type="common">Apple scab fungus</name>
    <dbReference type="NCBI Taxonomy" id="5025"/>
    <lineage>
        <taxon>Eukaryota</taxon>
        <taxon>Fungi</taxon>
        <taxon>Dikarya</taxon>
        <taxon>Ascomycota</taxon>
        <taxon>Pezizomycotina</taxon>
        <taxon>Dothideomycetes</taxon>
        <taxon>Pleosporomycetidae</taxon>
        <taxon>Venturiales</taxon>
        <taxon>Venturiaceae</taxon>
        <taxon>Venturia</taxon>
    </lineage>
</organism>
<feature type="compositionally biased region" description="Basic and acidic residues" evidence="1">
    <location>
        <begin position="33"/>
        <end position="46"/>
    </location>
</feature>
<dbReference type="PANTHER" id="PTHR28096:SF1">
    <property type="entry name" value="PROTEIN FAF1"/>
    <property type="match status" value="1"/>
</dbReference>
<reference evidence="2 4" key="1">
    <citation type="submission" date="2018-12" db="EMBL/GenBank/DDBJ databases">
        <title>Venturia inaequalis Genome Resource.</title>
        <authorList>
            <person name="Lichtner F.J."/>
        </authorList>
    </citation>
    <scope>NUCLEOTIDE SEQUENCE [LARGE SCALE GENOMIC DNA]</scope>
    <source>
        <strain evidence="2 4">120213</strain>
        <strain evidence="3">Bline_iso_100314</strain>
    </source>
</reference>
<dbReference type="GO" id="GO:0000462">
    <property type="term" value="P:maturation of SSU-rRNA from tricistronic rRNA transcript (SSU-rRNA, 5.8S rRNA, LSU-rRNA)"/>
    <property type="evidence" value="ECO:0007669"/>
    <property type="project" value="TreeGrafter"/>
</dbReference>
<dbReference type="Proteomes" id="UP000447873">
    <property type="component" value="Unassembled WGS sequence"/>
</dbReference>
<comment type="caution">
    <text evidence="2">The sequence shown here is derived from an EMBL/GenBank/DDBJ whole genome shotgun (WGS) entry which is preliminary data.</text>
</comment>
<proteinExistence type="predicted"/>
<dbReference type="OrthoDB" id="5556956at2759"/>
<accession>A0A8H3V7U1</accession>
<feature type="region of interest" description="Disordered" evidence="1">
    <location>
        <begin position="202"/>
        <end position="230"/>
    </location>
</feature>
<feature type="compositionally biased region" description="Basic and acidic residues" evidence="1">
    <location>
        <begin position="214"/>
        <end position="230"/>
    </location>
</feature>
<dbReference type="InterPro" id="IPR053030">
    <property type="entry name" value="Ribosomal_biogenesis_FAF1-like"/>
</dbReference>
<feature type="region of interest" description="Disordered" evidence="1">
    <location>
        <begin position="266"/>
        <end position="287"/>
    </location>
</feature>
<evidence type="ECO:0000256" key="1">
    <source>
        <dbReference type="SAM" id="MobiDB-lite"/>
    </source>
</evidence>
<protein>
    <submittedName>
        <fullName evidence="2">Uncharacterized protein</fullName>
    </submittedName>
</protein>
<feature type="region of interest" description="Disordered" evidence="1">
    <location>
        <begin position="1"/>
        <end position="87"/>
    </location>
</feature>
<name>A0A8H3V7U1_VENIN</name>
<feature type="compositionally biased region" description="Basic and acidic residues" evidence="1">
    <location>
        <begin position="266"/>
        <end position="280"/>
    </location>
</feature>
<dbReference type="Proteomes" id="UP000433883">
    <property type="component" value="Unassembled WGS sequence"/>
</dbReference>
<dbReference type="InterPro" id="IPR027973">
    <property type="entry name" value="FSAF1-like"/>
</dbReference>
<sequence>MMLGKRKRNVAPASDIPSRKSQKPSPSSDDDAELRARFQRAFEAKFKPLPKKKPKKAPSPPPEPSEDEVDSEWSGVDSDAEPEIPVIELKAPSTNIVSSGLFSNSKQDLKAFLSGKAPTSSLTVQKPISAPKKAAESTDVEDSAQHLKNDLALQRLLSESHLLTAKGNTSQSLDATGKTRHKALDLRLQALGAKTSVFKQEKMPMSHRKGIVKKSTEREVKRRSDAKEGGIILEKEKRKVKFTGKRERAVGAPTVGKFRHGLLSLSKRDVGKIESTGERPRGKKGRR</sequence>
<evidence type="ECO:0000313" key="2">
    <source>
        <dbReference type="EMBL" id="KAE9983660.1"/>
    </source>
</evidence>
<feature type="region of interest" description="Disordered" evidence="1">
    <location>
        <begin position="115"/>
        <end position="144"/>
    </location>
</feature>
<dbReference type="GO" id="GO:0005730">
    <property type="term" value="C:nucleolus"/>
    <property type="evidence" value="ECO:0007669"/>
    <property type="project" value="TreeGrafter"/>
</dbReference>
<evidence type="ECO:0000313" key="4">
    <source>
        <dbReference type="Proteomes" id="UP000447873"/>
    </source>
</evidence>
<dbReference type="Pfam" id="PF15375">
    <property type="entry name" value="FSAF1"/>
    <property type="match status" value="1"/>
</dbReference>
<dbReference type="PANTHER" id="PTHR28096">
    <property type="entry name" value="PROTEIN FAF1"/>
    <property type="match status" value="1"/>
</dbReference>
<evidence type="ECO:0000313" key="3">
    <source>
        <dbReference type="EMBL" id="KAE9985175.1"/>
    </source>
</evidence>
<dbReference type="EMBL" id="WNWQ01000009">
    <property type="protein sequence ID" value="KAE9985175.1"/>
    <property type="molecule type" value="Genomic_DNA"/>
</dbReference>
<feature type="compositionally biased region" description="Polar residues" evidence="1">
    <location>
        <begin position="117"/>
        <end position="126"/>
    </location>
</feature>